<dbReference type="OrthoDB" id="11255at10239"/>
<evidence type="ECO:0000256" key="4">
    <source>
        <dbReference type="ARBA" id="ARBA00023136"/>
    </source>
</evidence>
<feature type="transmembrane region" description="Helical" evidence="5">
    <location>
        <begin position="176"/>
        <end position="199"/>
    </location>
</feature>
<feature type="transmembrane region" description="Helical" evidence="5">
    <location>
        <begin position="89"/>
        <end position="108"/>
    </location>
</feature>
<sequence length="254" mass="28717">MQHQEATTLLLSRVEALEWFKRFTVWLRVYAVLVFQLAFTFGLGSVFWLGFPQNRNFCVENYSFFLTVLVPIVCMFVAYTLGNKHPSNVTVMFIYLLANSLTAAIFQMCSESRALVGAYVMTVALFITFTGLAFLGGRDPYRWRCISCVYALLVLSFLALALSGHENWMQKLIMTLSAFSISFFLGILAYDTLSVIFYCQPHRCIRYAICLYLDVMALFLMLILMLSGPHWIRVSEGLEAGNATARSTAVAKAT</sequence>
<feature type="transmembrane region" description="Helical" evidence="5">
    <location>
        <begin position="29"/>
        <end position="50"/>
    </location>
</feature>
<name>A0A8F7K7G8_9BETA</name>
<keyword evidence="2 5" id="KW-0812">Transmembrane</keyword>
<feature type="transmembrane region" description="Helical" evidence="5">
    <location>
        <begin position="211"/>
        <end position="232"/>
    </location>
</feature>
<proteinExistence type="predicted"/>
<feature type="transmembrane region" description="Helical" evidence="5">
    <location>
        <begin position="147"/>
        <end position="164"/>
    </location>
</feature>
<keyword evidence="4 5" id="KW-0472">Membrane</keyword>
<organism evidence="6">
    <name type="scientific">Panine betaherpesvirus 2</name>
    <name type="common">Chimpanzee cytomegalovirus</name>
    <dbReference type="NCBI Taxonomy" id="188763"/>
    <lineage>
        <taxon>Viruses</taxon>
        <taxon>Duplodnaviria</taxon>
        <taxon>Heunggongvirae</taxon>
        <taxon>Peploviricota</taxon>
        <taxon>Herviviricetes</taxon>
        <taxon>Herpesvirales</taxon>
        <taxon>Orthoherpesviridae</taxon>
        <taxon>Betaherpesvirinae</taxon>
        <taxon>Cytomegalovirus</taxon>
        <taxon>Cytomegalovirus paninebeta2</taxon>
    </lineage>
</organism>
<feature type="transmembrane region" description="Helical" evidence="5">
    <location>
        <begin position="62"/>
        <end position="82"/>
    </location>
</feature>
<evidence type="ECO:0000256" key="1">
    <source>
        <dbReference type="ARBA" id="ARBA00004141"/>
    </source>
</evidence>
<keyword evidence="3 5" id="KW-1133">Transmembrane helix</keyword>
<gene>
    <name evidence="6" type="primary">US20</name>
    <name evidence="6" type="ORF">CCMVgp151</name>
</gene>
<dbReference type="PANTHER" id="PTHR23291:SF50">
    <property type="entry name" value="PROTEIN LIFEGUARD 4"/>
    <property type="match status" value="1"/>
</dbReference>
<comment type="subcellular location">
    <subcellularLocation>
        <location evidence="1">Membrane</location>
        <topology evidence="1">Multi-pass membrane protein</topology>
    </subcellularLocation>
</comment>
<dbReference type="GO" id="GO:0016020">
    <property type="term" value="C:membrane"/>
    <property type="evidence" value="ECO:0007669"/>
    <property type="project" value="UniProtKB-SubCell"/>
</dbReference>
<accession>A0A8F7K7G8</accession>
<protein>
    <submittedName>
        <fullName evidence="6">Membrane protein US20</fullName>
    </submittedName>
</protein>
<dbReference type="InterPro" id="IPR006214">
    <property type="entry name" value="Bax_inhibitor_1-related"/>
</dbReference>
<evidence type="ECO:0000313" key="6">
    <source>
        <dbReference type="EMBL" id="QXV67917.1"/>
    </source>
</evidence>
<evidence type="ECO:0000256" key="3">
    <source>
        <dbReference type="ARBA" id="ARBA00022989"/>
    </source>
</evidence>
<dbReference type="EMBL" id="MZ151943">
    <property type="protein sequence ID" value="QXV67917.1"/>
    <property type="molecule type" value="Genomic_DNA"/>
</dbReference>
<feature type="transmembrane region" description="Helical" evidence="5">
    <location>
        <begin position="114"/>
        <end position="135"/>
    </location>
</feature>
<evidence type="ECO:0000256" key="5">
    <source>
        <dbReference type="SAM" id="Phobius"/>
    </source>
</evidence>
<reference evidence="6" key="1">
    <citation type="submission" date="2021-05" db="EMBL/GenBank/DDBJ databases">
        <title>Cloning and multi-omic analysis of chimpanzee cytomegalovirus: a resource for comparative functional genomics.</title>
        <authorList>
            <person name="Phan Q.V."/>
        </authorList>
    </citation>
    <scope>NUCLEOTIDE SEQUENCE</scope>
    <source>
        <strain evidence="6">Heberling</strain>
    </source>
</reference>
<evidence type="ECO:0000256" key="2">
    <source>
        <dbReference type="ARBA" id="ARBA00022692"/>
    </source>
</evidence>
<dbReference type="Pfam" id="PF01027">
    <property type="entry name" value="Bax1-I"/>
    <property type="match status" value="1"/>
</dbReference>
<dbReference type="PANTHER" id="PTHR23291">
    <property type="entry name" value="BAX INHIBITOR-RELATED"/>
    <property type="match status" value="1"/>
</dbReference>